<feature type="transmembrane region" description="Helical" evidence="6">
    <location>
        <begin position="110"/>
        <end position="132"/>
    </location>
</feature>
<feature type="transmembrane region" description="Helical" evidence="6">
    <location>
        <begin position="180"/>
        <end position="198"/>
    </location>
</feature>
<evidence type="ECO:0000256" key="1">
    <source>
        <dbReference type="ARBA" id="ARBA00004651"/>
    </source>
</evidence>
<dbReference type="RefSeq" id="WP_348956459.1">
    <property type="nucleotide sequence ID" value="NZ_JBDZYD010000020.1"/>
</dbReference>
<keyword evidence="9" id="KW-1185">Reference proteome</keyword>
<feature type="transmembrane region" description="Helical" evidence="6">
    <location>
        <begin position="314"/>
        <end position="346"/>
    </location>
</feature>
<feature type="domain" description="Major facilitator superfamily (MFS) profile" evidence="7">
    <location>
        <begin position="20"/>
        <end position="426"/>
    </location>
</feature>
<name>A0ABV0LVB1_9PSEU</name>
<evidence type="ECO:0000256" key="4">
    <source>
        <dbReference type="ARBA" id="ARBA00022989"/>
    </source>
</evidence>
<feature type="transmembrane region" description="Helical" evidence="6">
    <location>
        <begin position="85"/>
        <end position="104"/>
    </location>
</feature>
<comment type="subcellular location">
    <subcellularLocation>
        <location evidence="1">Cell membrane</location>
        <topology evidence="1">Multi-pass membrane protein</topology>
    </subcellularLocation>
</comment>
<protein>
    <submittedName>
        <fullName evidence="8">MFS transporter</fullName>
    </submittedName>
</protein>
<keyword evidence="4 6" id="KW-1133">Transmembrane helix</keyword>
<feature type="transmembrane region" description="Helical" evidence="6">
    <location>
        <begin position="366"/>
        <end position="390"/>
    </location>
</feature>
<accession>A0ABV0LVB1</accession>
<keyword evidence="5 6" id="KW-0472">Membrane</keyword>
<dbReference type="InterPro" id="IPR020846">
    <property type="entry name" value="MFS_dom"/>
</dbReference>
<dbReference type="InterPro" id="IPR011701">
    <property type="entry name" value="MFS"/>
</dbReference>
<dbReference type="SUPFAM" id="SSF103473">
    <property type="entry name" value="MFS general substrate transporter"/>
    <property type="match status" value="1"/>
</dbReference>
<evidence type="ECO:0000256" key="3">
    <source>
        <dbReference type="ARBA" id="ARBA00022692"/>
    </source>
</evidence>
<dbReference type="EMBL" id="JBDZYD010000020">
    <property type="protein sequence ID" value="MEQ0565372.1"/>
    <property type="molecule type" value="Genomic_DNA"/>
</dbReference>
<dbReference type="Gene3D" id="1.20.1250.20">
    <property type="entry name" value="MFS general substrate transporter like domains"/>
    <property type="match status" value="2"/>
</dbReference>
<dbReference type="PANTHER" id="PTHR43791">
    <property type="entry name" value="PERMEASE-RELATED"/>
    <property type="match status" value="1"/>
</dbReference>
<evidence type="ECO:0000313" key="9">
    <source>
        <dbReference type="Proteomes" id="UP001440984"/>
    </source>
</evidence>
<evidence type="ECO:0000259" key="7">
    <source>
        <dbReference type="PROSITE" id="PS50850"/>
    </source>
</evidence>
<dbReference type="InterPro" id="IPR036259">
    <property type="entry name" value="MFS_trans_sf"/>
</dbReference>
<evidence type="ECO:0000256" key="6">
    <source>
        <dbReference type="SAM" id="Phobius"/>
    </source>
</evidence>
<feature type="transmembrane region" description="Helical" evidence="6">
    <location>
        <begin position="53"/>
        <end position="73"/>
    </location>
</feature>
<feature type="transmembrane region" description="Helical" evidence="6">
    <location>
        <begin position="144"/>
        <end position="168"/>
    </location>
</feature>
<organism evidence="8 9">
    <name type="scientific">Amycolatopsis melonis</name>
    <dbReference type="NCBI Taxonomy" id="3156488"/>
    <lineage>
        <taxon>Bacteria</taxon>
        <taxon>Bacillati</taxon>
        <taxon>Actinomycetota</taxon>
        <taxon>Actinomycetes</taxon>
        <taxon>Pseudonocardiales</taxon>
        <taxon>Pseudonocardiaceae</taxon>
        <taxon>Amycolatopsis</taxon>
    </lineage>
</organism>
<evidence type="ECO:0000313" key="8">
    <source>
        <dbReference type="EMBL" id="MEQ0565372.1"/>
    </source>
</evidence>
<feature type="transmembrane region" description="Helical" evidence="6">
    <location>
        <begin position="247"/>
        <end position="269"/>
    </location>
</feature>
<sequence length="441" mass="47293">MTSVQNDPLNLAVGKVFRRVVPLFVVMLICNQLNRANIGYAQVHLEADVGIGAAAYGLGAGLFFIAYAVFELPSNMLMERYGPKIWLTRIMVSWGVVSAAMMFVQGPTSFYVLRFLLGAAEAGFFPAIIYYFSRWLPSSHRGRATALFVAGSSVAAAISGPLSGPLLSMHGFLGLTGWKWLFLVEGVLSIVVGLFAYTRLDSRVADARWLTAPEKDALTAAIEFEDAARRTTSDSVSRWRILAQPQVLLFCLIYFAIQLSIYANTFWLPAIVRRINGTGDITVGLLSSLPWICAVVAMYFTGRASDRSGRSKPLLIASLVVAGVATFLAAIASPIFALVLLCVAAMGFKSASPLFWTIPQGSVHPVALAAVVAVVNSLGNLGGFVAPYGFGLIKQATGQVTWGLYGLAAACLLAAVLVLFIRRDRVVTAPAATRTPVQEPS</sequence>
<keyword evidence="3 6" id="KW-0812">Transmembrane</keyword>
<evidence type="ECO:0000256" key="5">
    <source>
        <dbReference type="ARBA" id="ARBA00023136"/>
    </source>
</evidence>
<proteinExistence type="predicted"/>
<feature type="transmembrane region" description="Helical" evidence="6">
    <location>
        <begin position="281"/>
        <end position="302"/>
    </location>
</feature>
<dbReference type="Proteomes" id="UP001440984">
    <property type="component" value="Unassembled WGS sequence"/>
</dbReference>
<dbReference type="CDD" id="cd17319">
    <property type="entry name" value="MFS_ExuT_GudP_like"/>
    <property type="match status" value="1"/>
</dbReference>
<dbReference type="PROSITE" id="PS50850">
    <property type="entry name" value="MFS"/>
    <property type="match status" value="1"/>
</dbReference>
<reference evidence="8 9" key="1">
    <citation type="submission" date="2024-05" db="EMBL/GenBank/DDBJ databases">
        <authorList>
            <person name="Zhao H."/>
            <person name="Xu Y."/>
            <person name="Lin S."/>
            <person name="Spain J.C."/>
            <person name="Zhou N.-Y."/>
        </authorList>
    </citation>
    <scope>NUCLEOTIDE SEQUENCE [LARGE SCALE GENOMIC DNA]</scope>
    <source>
        <strain evidence="8 9">NEAU-NG30</strain>
    </source>
</reference>
<evidence type="ECO:0000256" key="2">
    <source>
        <dbReference type="ARBA" id="ARBA00022448"/>
    </source>
</evidence>
<keyword evidence="2" id="KW-0813">Transport</keyword>
<dbReference type="Pfam" id="PF07690">
    <property type="entry name" value="MFS_1"/>
    <property type="match status" value="1"/>
</dbReference>
<dbReference type="PANTHER" id="PTHR43791:SF36">
    <property type="entry name" value="TRANSPORTER, PUTATIVE (AFU_ORTHOLOGUE AFUA_6G08340)-RELATED"/>
    <property type="match status" value="1"/>
</dbReference>
<comment type="caution">
    <text evidence="8">The sequence shown here is derived from an EMBL/GenBank/DDBJ whole genome shotgun (WGS) entry which is preliminary data.</text>
</comment>
<gene>
    <name evidence="8" type="ORF">ABJI51_40380</name>
</gene>
<feature type="transmembrane region" description="Helical" evidence="6">
    <location>
        <begin position="402"/>
        <end position="421"/>
    </location>
</feature>